<comment type="subcellular location">
    <subcellularLocation>
        <location evidence="1">Cell membrane</location>
        <topology evidence="1">Multi-pass membrane protein</topology>
    </subcellularLocation>
</comment>
<dbReference type="PANTHER" id="PTHR23513:SF11">
    <property type="entry name" value="STAPHYLOFERRIN A TRANSPORTER"/>
    <property type="match status" value="1"/>
</dbReference>
<dbReference type="Gene3D" id="1.20.1250.20">
    <property type="entry name" value="MFS general substrate transporter like domains"/>
    <property type="match status" value="1"/>
</dbReference>
<evidence type="ECO:0000313" key="7">
    <source>
        <dbReference type="EMBL" id="MDT0260983.1"/>
    </source>
</evidence>
<proteinExistence type="predicted"/>
<reference evidence="8" key="1">
    <citation type="submission" date="2023-07" db="EMBL/GenBank/DDBJ databases">
        <title>30 novel species of actinomycetes from the DSMZ collection.</title>
        <authorList>
            <person name="Nouioui I."/>
        </authorList>
    </citation>
    <scope>NUCLEOTIDE SEQUENCE [LARGE SCALE GENOMIC DNA]</scope>
    <source>
        <strain evidence="8">DSM 44399</strain>
    </source>
</reference>
<keyword evidence="2" id="KW-1003">Cell membrane</keyword>
<feature type="transmembrane region" description="Helical" evidence="6">
    <location>
        <begin position="97"/>
        <end position="121"/>
    </location>
</feature>
<evidence type="ECO:0000313" key="8">
    <source>
        <dbReference type="Proteomes" id="UP001183176"/>
    </source>
</evidence>
<evidence type="ECO:0000256" key="2">
    <source>
        <dbReference type="ARBA" id="ARBA00022475"/>
    </source>
</evidence>
<feature type="transmembrane region" description="Helical" evidence="6">
    <location>
        <begin position="384"/>
        <end position="403"/>
    </location>
</feature>
<dbReference type="Pfam" id="PF07690">
    <property type="entry name" value="MFS_1"/>
    <property type="match status" value="1"/>
</dbReference>
<dbReference type="Proteomes" id="UP001183176">
    <property type="component" value="Unassembled WGS sequence"/>
</dbReference>
<feature type="transmembrane region" description="Helical" evidence="6">
    <location>
        <begin position="57"/>
        <end position="77"/>
    </location>
</feature>
<evidence type="ECO:0000256" key="1">
    <source>
        <dbReference type="ARBA" id="ARBA00004651"/>
    </source>
</evidence>
<gene>
    <name evidence="7" type="ORF">RM423_06195</name>
</gene>
<dbReference type="PANTHER" id="PTHR23513">
    <property type="entry name" value="INTEGRAL MEMBRANE EFFLUX PROTEIN-RELATED"/>
    <property type="match status" value="1"/>
</dbReference>
<organism evidence="7 8">
    <name type="scientific">Jatrophihabitans lederbergiae</name>
    <dbReference type="NCBI Taxonomy" id="3075547"/>
    <lineage>
        <taxon>Bacteria</taxon>
        <taxon>Bacillati</taxon>
        <taxon>Actinomycetota</taxon>
        <taxon>Actinomycetes</taxon>
        <taxon>Jatrophihabitantales</taxon>
        <taxon>Jatrophihabitantaceae</taxon>
        <taxon>Jatrophihabitans</taxon>
    </lineage>
</organism>
<keyword evidence="3 6" id="KW-0812">Transmembrane</keyword>
<keyword evidence="5 6" id="KW-0472">Membrane</keyword>
<comment type="caution">
    <text evidence="7">The sequence shown here is derived from an EMBL/GenBank/DDBJ whole genome shotgun (WGS) entry which is preliminary data.</text>
</comment>
<feature type="transmembrane region" description="Helical" evidence="6">
    <location>
        <begin position="233"/>
        <end position="255"/>
    </location>
</feature>
<evidence type="ECO:0000256" key="4">
    <source>
        <dbReference type="ARBA" id="ARBA00022989"/>
    </source>
</evidence>
<evidence type="ECO:0000256" key="5">
    <source>
        <dbReference type="ARBA" id="ARBA00023136"/>
    </source>
</evidence>
<dbReference type="SUPFAM" id="SSF103473">
    <property type="entry name" value="MFS general substrate transporter"/>
    <property type="match status" value="1"/>
</dbReference>
<feature type="transmembrane region" description="Helical" evidence="6">
    <location>
        <begin position="353"/>
        <end position="378"/>
    </location>
</feature>
<accession>A0ABU2J8D9</accession>
<dbReference type="CDD" id="cd06173">
    <property type="entry name" value="MFS_MefA_like"/>
    <property type="match status" value="1"/>
</dbReference>
<evidence type="ECO:0000256" key="6">
    <source>
        <dbReference type="SAM" id="Phobius"/>
    </source>
</evidence>
<evidence type="ECO:0000256" key="3">
    <source>
        <dbReference type="ARBA" id="ARBA00022692"/>
    </source>
</evidence>
<name>A0ABU2J8D9_9ACTN</name>
<dbReference type="InterPro" id="IPR011701">
    <property type="entry name" value="MFS"/>
</dbReference>
<dbReference type="RefSeq" id="WP_311422138.1">
    <property type="nucleotide sequence ID" value="NZ_JAVREH010000005.1"/>
</dbReference>
<dbReference type="EMBL" id="JAVREH010000005">
    <property type="protein sequence ID" value="MDT0260983.1"/>
    <property type="molecule type" value="Genomic_DNA"/>
</dbReference>
<feature type="transmembrane region" description="Helical" evidence="6">
    <location>
        <begin position="261"/>
        <end position="283"/>
    </location>
</feature>
<protein>
    <submittedName>
        <fullName evidence="7">MFS transporter</fullName>
    </submittedName>
</protein>
<dbReference type="InterPro" id="IPR036259">
    <property type="entry name" value="MFS_trans_sf"/>
</dbReference>
<keyword evidence="8" id="KW-1185">Reference proteome</keyword>
<keyword evidence="4 6" id="KW-1133">Transmembrane helix</keyword>
<sequence>MADVITSGRVSFRDVLRNREYRSLWIADAQSMAGDQLARVALSVLVFERTSSSVLTALTYALTFLPALVGGAMLAGIADRMPRRRVMIGCDVLRAGLLGLMAIPALPVWAVSVLLVLAVLAGSPFSAAESALLPDLLDGERYVVATGLRTITNQMAQLAGFAGGGVAVAIIGPHAGLGVDAVTFAVSALLITVGVRPRPVPRLGTATGEPEQSYLASIAAAIRLVARQPKLRTLLAFSWLLGLYVVPEGIAPAYASSVGAGAVGMGLLMAAGPAGTALGTYLFVRLVPAAVRSRWIGPIAIAGGIPLALCAFRPGLVLSIVLWAISGAGAAYQVQVAPDYVRAVPDERRAQAIGVAASGLLASQGIGILLGGFIAAGLGPAPAVAWAGGVAAMLAGWLTVAWCRMDRRAKADDGSRSLSN</sequence>